<evidence type="ECO:0000313" key="9">
    <source>
        <dbReference type="EMBL" id="OPX43848.1"/>
    </source>
</evidence>
<dbReference type="PANTHER" id="PTHR33202">
    <property type="entry name" value="ZINC UPTAKE REGULATION PROTEIN"/>
    <property type="match status" value="1"/>
</dbReference>
<keyword evidence="8" id="KW-0408">Iron</keyword>
<keyword evidence="5" id="KW-0238">DNA-binding</keyword>
<evidence type="ECO:0000256" key="3">
    <source>
        <dbReference type="ARBA" id="ARBA00022833"/>
    </source>
</evidence>
<dbReference type="GO" id="GO:0045892">
    <property type="term" value="P:negative regulation of DNA-templated transcription"/>
    <property type="evidence" value="ECO:0007669"/>
    <property type="project" value="TreeGrafter"/>
</dbReference>
<dbReference type="GO" id="GO:0000976">
    <property type="term" value="F:transcription cis-regulatory region binding"/>
    <property type="evidence" value="ECO:0007669"/>
    <property type="project" value="TreeGrafter"/>
</dbReference>
<evidence type="ECO:0000256" key="5">
    <source>
        <dbReference type="ARBA" id="ARBA00023125"/>
    </source>
</evidence>
<evidence type="ECO:0000256" key="6">
    <source>
        <dbReference type="ARBA" id="ARBA00023163"/>
    </source>
</evidence>
<dbReference type="GO" id="GO:0003700">
    <property type="term" value="F:DNA-binding transcription factor activity"/>
    <property type="evidence" value="ECO:0007669"/>
    <property type="project" value="InterPro"/>
</dbReference>
<proteinExistence type="inferred from homology"/>
<keyword evidence="10" id="KW-1185">Reference proteome</keyword>
<feature type="binding site" evidence="8">
    <location>
        <position position="137"/>
    </location>
    <ligand>
        <name>Fe cation</name>
        <dbReference type="ChEBI" id="CHEBI:24875"/>
    </ligand>
</feature>
<sequence length="154" mass="17189">MKIALLQPFTIERNVSMREDILKASDLKTTKNRLAILNILDASSGPMTAEEVYSIVAKEVQMSLSTAYRTLGTLSDKGILLKNLSQDGKTYYQFNNHQHKHQLVCTMCSETISIDDCPLTCMEETLIRRTGFIITGHSLEFLGICPKCTGGIKE</sequence>
<keyword evidence="7" id="KW-0479">Metal-binding</keyword>
<keyword evidence="6" id="KW-0804">Transcription</keyword>
<evidence type="ECO:0000256" key="4">
    <source>
        <dbReference type="ARBA" id="ARBA00023015"/>
    </source>
</evidence>
<dbReference type="CDD" id="cd07153">
    <property type="entry name" value="Fur_like"/>
    <property type="match status" value="1"/>
</dbReference>
<reference evidence="9 10" key="1">
    <citation type="submission" date="2017-03" db="EMBL/GenBank/DDBJ databases">
        <title>Genome sequence of Clostridium hungatei DSM 14427.</title>
        <authorList>
            <person name="Poehlein A."/>
            <person name="Daniel R."/>
        </authorList>
    </citation>
    <scope>NUCLEOTIDE SEQUENCE [LARGE SCALE GENOMIC DNA]</scope>
    <source>
        <strain evidence="9 10">DSM 14427</strain>
    </source>
</reference>
<organism evidence="9 10">
    <name type="scientific">Ruminiclostridium hungatei</name>
    <name type="common">Clostridium hungatei</name>
    <dbReference type="NCBI Taxonomy" id="48256"/>
    <lineage>
        <taxon>Bacteria</taxon>
        <taxon>Bacillati</taxon>
        <taxon>Bacillota</taxon>
        <taxon>Clostridia</taxon>
        <taxon>Eubacteriales</taxon>
        <taxon>Oscillospiraceae</taxon>
        <taxon>Ruminiclostridium</taxon>
    </lineage>
</organism>
<feature type="binding site" evidence="7">
    <location>
        <position position="105"/>
    </location>
    <ligand>
        <name>Zn(2+)</name>
        <dbReference type="ChEBI" id="CHEBI:29105"/>
    </ligand>
</feature>
<dbReference type="InterPro" id="IPR036388">
    <property type="entry name" value="WH-like_DNA-bd_sf"/>
</dbReference>
<dbReference type="Pfam" id="PF01475">
    <property type="entry name" value="FUR"/>
    <property type="match status" value="1"/>
</dbReference>
<dbReference type="STRING" id="48256.CLHUN_23300"/>
<dbReference type="Proteomes" id="UP000191554">
    <property type="component" value="Unassembled WGS sequence"/>
</dbReference>
<feature type="binding site" evidence="8">
    <location>
        <position position="99"/>
    </location>
    <ligand>
        <name>Fe cation</name>
        <dbReference type="ChEBI" id="CHEBI:24875"/>
    </ligand>
</feature>
<dbReference type="InterPro" id="IPR043135">
    <property type="entry name" value="Fur_C"/>
</dbReference>
<dbReference type="SUPFAM" id="SSF46785">
    <property type="entry name" value="Winged helix' DNA-binding domain"/>
    <property type="match status" value="1"/>
</dbReference>
<evidence type="ECO:0000313" key="10">
    <source>
        <dbReference type="Proteomes" id="UP000191554"/>
    </source>
</evidence>
<comment type="cofactor">
    <cofactor evidence="8">
        <name>Mn(2+)</name>
        <dbReference type="ChEBI" id="CHEBI:29035"/>
    </cofactor>
    <cofactor evidence="8">
        <name>Fe(2+)</name>
        <dbReference type="ChEBI" id="CHEBI:29033"/>
    </cofactor>
    <text evidence="8">Binds 1 Mn(2+) or Fe(2+) ion per subunit.</text>
</comment>
<dbReference type="PANTHER" id="PTHR33202:SF7">
    <property type="entry name" value="FERRIC UPTAKE REGULATION PROTEIN"/>
    <property type="match status" value="1"/>
</dbReference>
<comment type="similarity">
    <text evidence="1">Belongs to the Fur family.</text>
</comment>
<evidence type="ECO:0000256" key="2">
    <source>
        <dbReference type="ARBA" id="ARBA00022491"/>
    </source>
</evidence>
<keyword evidence="3 7" id="KW-0862">Zinc</keyword>
<dbReference type="Gene3D" id="3.30.1490.190">
    <property type="match status" value="1"/>
</dbReference>
<dbReference type="GO" id="GO:1900376">
    <property type="term" value="P:regulation of secondary metabolite biosynthetic process"/>
    <property type="evidence" value="ECO:0007669"/>
    <property type="project" value="TreeGrafter"/>
</dbReference>
<dbReference type="InterPro" id="IPR002481">
    <property type="entry name" value="FUR"/>
</dbReference>
<keyword evidence="4" id="KW-0805">Transcription regulation</keyword>
<evidence type="ECO:0000256" key="7">
    <source>
        <dbReference type="PIRSR" id="PIRSR602481-1"/>
    </source>
</evidence>
<evidence type="ECO:0000256" key="8">
    <source>
        <dbReference type="PIRSR" id="PIRSR602481-2"/>
    </source>
</evidence>
<dbReference type="Gene3D" id="1.10.10.10">
    <property type="entry name" value="Winged helix-like DNA-binding domain superfamily/Winged helix DNA-binding domain"/>
    <property type="match status" value="1"/>
</dbReference>
<keyword evidence="2" id="KW-0678">Repressor</keyword>
<feature type="binding site" evidence="7">
    <location>
        <position position="145"/>
    </location>
    <ligand>
        <name>Zn(2+)</name>
        <dbReference type="ChEBI" id="CHEBI:29105"/>
    </ligand>
</feature>
<protein>
    <submittedName>
        <fullName evidence="9">Peroxide-responsive repressor PerR</fullName>
    </submittedName>
</protein>
<comment type="caution">
    <text evidence="9">The sequence shown here is derived from an EMBL/GenBank/DDBJ whole genome shotgun (WGS) entry which is preliminary data.</text>
</comment>
<feature type="binding site" evidence="7">
    <location>
        <position position="148"/>
    </location>
    <ligand>
        <name>Zn(2+)</name>
        <dbReference type="ChEBI" id="CHEBI:29105"/>
    </ligand>
</feature>
<comment type="cofactor">
    <cofactor evidence="7">
        <name>Zn(2+)</name>
        <dbReference type="ChEBI" id="CHEBI:29105"/>
    </cofactor>
    <text evidence="7">Binds 1 zinc ion per subunit.</text>
</comment>
<feature type="binding site" evidence="7">
    <location>
        <position position="108"/>
    </location>
    <ligand>
        <name>Zn(2+)</name>
        <dbReference type="ChEBI" id="CHEBI:29105"/>
    </ligand>
</feature>
<evidence type="ECO:0000256" key="1">
    <source>
        <dbReference type="ARBA" id="ARBA00007957"/>
    </source>
</evidence>
<accession>A0A1V4SIY3</accession>
<dbReference type="InterPro" id="IPR036390">
    <property type="entry name" value="WH_DNA-bd_sf"/>
</dbReference>
<gene>
    <name evidence="9" type="primary">perR_2</name>
    <name evidence="9" type="ORF">CLHUN_23300</name>
</gene>
<dbReference type="AlphaFoldDB" id="A0A1V4SIY3"/>
<name>A0A1V4SIY3_RUMHU</name>
<dbReference type="EMBL" id="MZGX01000014">
    <property type="protein sequence ID" value="OPX43848.1"/>
    <property type="molecule type" value="Genomic_DNA"/>
</dbReference>
<dbReference type="GO" id="GO:0008270">
    <property type="term" value="F:zinc ion binding"/>
    <property type="evidence" value="ECO:0007669"/>
    <property type="project" value="TreeGrafter"/>
</dbReference>